<evidence type="ECO:0000313" key="8">
    <source>
        <dbReference type="EMBL" id="HCW94032.1"/>
    </source>
</evidence>
<evidence type="ECO:0000256" key="6">
    <source>
        <dbReference type="PIRSR" id="PIRSR017269-1"/>
    </source>
</evidence>
<dbReference type="Proteomes" id="UP000262325">
    <property type="component" value="Unassembled WGS sequence"/>
</dbReference>
<dbReference type="GO" id="GO:0031515">
    <property type="term" value="C:tRNA (m1A) methyltransferase complex"/>
    <property type="evidence" value="ECO:0007669"/>
    <property type="project" value="UniProtKB-UniRule"/>
</dbReference>
<evidence type="ECO:0000256" key="4">
    <source>
        <dbReference type="ARBA" id="ARBA00022694"/>
    </source>
</evidence>
<evidence type="ECO:0000256" key="1">
    <source>
        <dbReference type="ARBA" id="ARBA00022603"/>
    </source>
</evidence>
<evidence type="ECO:0000256" key="2">
    <source>
        <dbReference type="ARBA" id="ARBA00022679"/>
    </source>
</evidence>
<dbReference type="PANTHER" id="PTHR12133">
    <property type="entry name" value="TRNA (ADENINE(58)-N(1))-METHYLTRANSFERASE"/>
    <property type="match status" value="1"/>
</dbReference>
<accession>A0A3D5QFU8</accession>
<dbReference type="PROSITE" id="PS51620">
    <property type="entry name" value="SAM_TRM61"/>
    <property type="match status" value="1"/>
</dbReference>
<dbReference type="InterPro" id="IPR014816">
    <property type="entry name" value="tRNA_MeTrfase_Gcd14"/>
</dbReference>
<feature type="binding site" evidence="6">
    <location>
        <position position="128"/>
    </location>
    <ligand>
        <name>S-adenosyl-L-methionine</name>
        <dbReference type="ChEBI" id="CHEBI:59789"/>
    </ligand>
</feature>
<protein>
    <recommendedName>
        <fullName evidence="5">tRNA (adenine(58)-N(1))-methyltransferase TrmI</fullName>
        <ecNumber evidence="5">2.1.1.220</ecNumber>
    </recommendedName>
</protein>
<dbReference type="GO" id="GO:0160107">
    <property type="term" value="F:tRNA (adenine(58)-N1)-methyltransferase activity"/>
    <property type="evidence" value="ECO:0007669"/>
    <property type="project" value="UniProtKB-EC"/>
</dbReference>
<organism evidence="8 9">
    <name type="scientific">Flexistipes sinusarabici</name>
    <dbReference type="NCBI Taxonomy" id="2352"/>
    <lineage>
        <taxon>Bacteria</taxon>
        <taxon>Pseudomonadati</taxon>
        <taxon>Deferribacterota</taxon>
        <taxon>Deferribacteres</taxon>
        <taxon>Deferribacterales</taxon>
        <taxon>Flexistipitaceae</taxon>
        <taxon>Flexistipes</taxon>
    </lineage>
</organism>
<dbReference type="SUPFAM" id="SSF53335">
    <property type="entry name" value="S-adenosyl-L-methionine-dependent methyltransferases"/>
    <property type="match status" value="1"/>
</dbReference>
<gene>
    <name evidence="8" type="ORF">DHM44_10175</name>
</gene>
<dbReference type="PANTHER" id="PTHR12133:SF1">
    <property type="entry name" value="TRNA (ADENINE(58)-N(1))-METHYLTRANSFERASE, MITOCHONDRIAL"/>
    <property type="match status" value="1"/>
</dbReference>
<evidence type="ECO:0000259" key="7">
    <source>
        <dbReference type="Pfam" id="PF08704"/>
    </source>
</evidence>
<evidence type="ECO:0000313" key="9">
    <source>
        <dbReference type="Proteomes" id="UP000262325"/>
    </source>
</evidence>
<keyword evidence="2 5" id="KW-0808">Transferase</keyword>
<dbReference type="Gene3D" id="3.10.330.20">
    <property type="match status" value="1"/>
</dbReference>
<feature type="domain" description="tRNA (adenine(58)-N(1))-methyltransferase catalytic subunit TRM61 C-terminal" evidence="7">
    <location>
        <begin position="68"/>
        <end position="233"/>
    </location>
</feature>
<reference evidence="8 9" key="1">
    <citation type="journal article" date="2018" name="Nat. Biotechnol.">
        <title>A standardized bacterial taxonomy based on genome phylogeny substantially revises the tree of life.</title>
        <authorList>
            <person name="Parks D.H."/>
            <person name="Chuvochina M."/>
            <person name="Waite D.W."/>
            <person name="Rinke C."/>
            <person name="Skarshewski A."/>
            <person name="Chaumeil P.A."/>
            <person name="Hugenholtz P."/>
        </authorList>
    </citation>
    <scope>NUCLEOTIDE SEQUENCE [LARGE SCALE GENOMIC DNA]</scope>
    <source>
        <strain evidence="8">UBA8672</strain>
    </source>
</reference>
<dbReference type="PIRSF" id="PIRSF017269">
    <property type="entry name" value="GCD14"/>
    <property type="match status" value="1"/>
</dbReference>
<comment type="caution">
    <text evidence="8">The sequence shown here is derived from an EMBL/GenBank/DDBJ whole genome shotgun (WGS) entry which is preliminary data.</text>
</comment>
<evidence type="ECO:0000256" key="3">
    <source>
        <dbReference type="ARBA" id="ARBA00022691"/>
    </source>
</evidence>
<feature type="binding site" evidence="6">
    <location>
        <position position="153"/>
    </location>
    <ligand>
        <name>S-adenosyl-L-methionine</name>
        <dbReference type="ChEBI" id="CHEBI:59789"/>
    </ligand>
</feature>
<comment type="similarity">
    <text evidence="5">Belongs to the class I-like SAM-binding methyltransferase superfamily. TRM61 family.</text>
</comment>
<dbReference type="Pfam" id="PF08704">
    <property type="entry name" value="GCD14"/>
    <property type="match status" value="1"/>
</dbReference>
<keyword evidence="3 5" id="KW-0949">S-adenosyl-L-methionine</keyword>
<dbReference type="InterPro" id="IPR029063">
    <property type="entry name" value="SAM-dependent_MTases_sf"/>
</dbReference>
<dbReference type="InterPro" id="IPR049470">
    <property type="entry name" value="TRM61_C"/>
</dbReference>
<dbReference type="AlphaFoldDB" id="A0A3D5QFU8"/>
<dbReference type="Gene3D" id="3.40.50.150">
    <property type="entry name" value="Vaccinia Virus protein VP39"/>
    <property type="match status" value="1"/>
</dbReference>
<sequence>MKNINYGDRVILIDHKSRRHMVKLKETGRFSSQYGFIEHSDIVEAGDGGTVKTNKNFPYRIFSTTYTDYVMNLKRNAQIIYPKDTAQMLMEADIYPGLNVLESGIGQGALSMALLRALGNKGRLTTYEIREDFAEQSKNFIDDFCRELTEIHDIRIGNIYEGFEGIYERILLDVPEPWHVIEHTKNGLVGGGIIVSYIPTILQVKTYVDTLKATGYFDDLSTFEIIKRPWKIDGLSVRPEMWMYNHSAFIVKARKTRIS</sequence>
<dbReference type="EMBL" id="DPPF01000216">
    <property type="protein sequence ID" value="HCW94032.1"/>
    <property type="molecule type" value="Genomic_DNA"/>
</dbReference>
<keyword evidence="1 5" id="KW-0489">Methyltransferase</keyword>
<dbReference type="GO" id="GO:0030488">
    <property type="term" value="P:tRNA methylation"/>
    <property type="evidence" value="ECO:0007669"/>
    <property type="project" value="InterPro"/>
</dbReference>
<comment type="function">
    <text evidence="5">Catalyzes the S-adenosyl-L-methionine-dependent formation of N(1)-methyladenine at position 58 (m1A58) in tRNA.</text>
</comment>
<evidence type="ECO:0000256" key="5">
    <source>
        <dbReference type="PIRNR" id="PIRNR017269"/>
    </source>
</evidence>
<comment type="catalytic activity">
    <reaction evidence="5">
        <text>adenosine(58) in tRNA + S-adenosyl-L-methionine = N(1)-methyladenosine(58) in tRNA + S-adenosyl-L-homocysteine + H(+)</text>
        <dbReference type="Rhea" id="RHEA:43152"/>
        <dbReference type="Rhea" id="RHEA-COMP:10365"/>
        <dbReference type="Rhea" id="RHEA-COMP:10366"/>
        <dbReference type="ChEBI" id="CHEBI:15378"/>
        <dbReference type="ChEBI" id="CHEBI:57856"/>
        <dbReference type="ChEBI" id="CHEBI:59789"/>
        <dbReference type="ChEBI" id="CHEBI:74411"/>
        <dbReference type="ChEBI" id="CHEBI:74491"/>
        <dbReference type="EC" id="2.1.1.220"/>
    </reaction>
</comment>
<dbReference type="EC" id="2.1.1.220" evidence="5"/>
<comment type="subunit">
    <text evidence="5">Homotetramer composed of a dimer of dimers.</text>
</comment>
<keyword evidence="4 5" id="KW-0819">tRNA processing</keyword>
<proteinExistence type="inferred from homology"/>
<name>A0A3D5QFU8_FLESI</name>
<feature type="binding site" evidence="6">
    <location>
        <position position="173"/>
    </location>
    <ligand>
        <name>S-adenosyl-L-methionine</name>
        <dbReference type="ChEBI" id="CHEBI:59789"/>
    </ligand>
</feature>
<dbReference type="Pfam" id="PF14801">
    <property type="entry name" value="TrmI-like_N"/>
    <property type="match status" value="1"/>
</dbReference>